<feature type="domain" description="HTH asnC-type" evidence="5">
    <location>
        <begin position="15"/>
        <end position="55"/>
    </location>
</feature>
<keyword evidence="1" id="KW-0805">Transcription regulation</keyword>
<name>A0ABT6RTJ6_9ACTN</name>
<dbReference type="PANTHER" id="PTHR30154:SF50">
    <property type="entry name" value="TRANSCRIPTIONAL REGULATOR, ASNC FAMILY"/>
    <property type="match status" value="1"/>
</dbReference>
<dbReference type="InterPro" id="IPR011008">
    <property type="entry name" value="Dimeric_a/b-barrel"/>
</dbReference>
<dbReference type="Proteomes" id="UP001224661">
    <property type="component" value="Unassembled WGS sequence"/>
</dbReference>
<dbReference type="SUPFAM" id="SSF46785">
    <property type="entry name" value="Winged helix' DNA-binding domain"/>
    <property type="match status" value="2"/>
</dbReference>
<dbReference type="InterPro" id="IPR019887">
    <property type="entry name" value="Tscrpt_reg_AsnC/Lrp_C"/>
</dbReference>
<reference evidence="6 7" key="1">
    <citation type="submission" date="2023-05" db="EMBL/GenBank/DDBJ databases">
        <title>Draft genome sequence of Streptomyces sp. B-S-A8 isolated from a cave soil in Thailand.</title>
        <authorList>
            <person name="Chamroensaksri N."/>
            <person name="Muangham S."/>
        </authorList>
    </citation>
    <scope>NUCLEOTIDE SEQUENCE [LARGE SCALE GENOMIC DNA]</scope>
    <source>
        <strain evidence="6 7">B-S-A8</strain>
    </source>
</reference>
<dbReference type="InterPro" id="IPR000485">
    <property type="entry name" value="AsnC-type_HTH_dom"/>
</dbReference>
<dbReference type="SUPFAM" id="SSF54909">
    <property type="entry name" value="Dimeric alpha+beta barrel"/>
    <property type="match status" value="1"/>
</dbReference>
<protein>
    <submittedName>
        <fullName evidence="6">AsnC family transcriptional regulator</fullName>
    </submittedName>
</protein>
<dbReference type="SMART" id="SM00344">
    <property type="entry name" value="HTH_ASNC"/>
    <property type="match status" value="2"/>
</dbReference>
<evidence type="ECO:0000256" key="3">
    <source>
        <dbReference type="ARBA" id="ARBA00023163"/>
    </source>
</evidence>
<dbReference type="Pfam" id="PF13404">
    <property type="entry name" value="HTH_AsnC-type"/>
    <property type="match status" value="2"/>
</dbReference>
<feature type="domain" description="HTH asnC-type" evidence="5">
    <location>
        <begin position="186"/>
        <end position="226"/>
    </location>
</feature>
<dbReference type="Pfam" id="PF01037">
    <property type="entry name" value="AsnC_trans_reg"/>
    <property type="match status" value="1"/>
</dbReference>
<dbReference type="InterPro" id="IPR019888">
    <property type="entry name" value="Tscrpt_reg_AsnC-like"/>
</dbReference>
<accession>A0ABT6RTJ6</accession>
<keyword evidence="3" id="KW-0804">Transcription</keyword>
<evidence type="ECO:0000256" key="1">
    <source>
        <dbReference type="ARBA" id="ARBA00023015"/>
    </source>
</evidence>
<dbReference type="PROSITE" id="PS00519">
    <property type="entry name" value="HTH_ASNC_1"/>
    <property type="match status" value="1"/>
</dbReference>
<evidence type="ECO:0000313" key="6">
    <source>
        <dbReference type="EMBL" id="MDI3387756.1"/>
    </source>
</evidence>
<dbReference type="RefSeq" id="WP_282514101.1">
    <property type="nucleotide sequence ID" value="NZ_JASCIR010000012.1"/>
</dbReference>
<dbReference type="Gene3D" id="1.10.10.10">
    <property type="entry name" value="Winged helix-like DNA-binding domain superfamily/Winged helix DNA-binding domain"/>
    <property type="match status" value="2"/>
</dbReference>
<feature type="domain" description="Transcription regulator AsnC/Lrp ligand binding" evidence="4">
    <location>
        <begin position="79"/>
        <end position="149"/>
    </location>
</feature>
<evidence type="ECO:0000259" key="5">
    <source>
        <dbReference type="Pfam" id="PF13404"/>
    </source>
</evidence>
<dbReference type="InterPro" id="IPR036388">
    <property type="entry name" value="WH-like_DNA-bd_sf"/>
</dbReference>
<dbReference type="EMBL" id="JASCIR010000012">
    <property type="protein sequence ID" value="MDI3387756.1"/>
    <property type="molecule type" value="Genomic_DNA"/>
</dbReference>
<evidence type="ECO:0000256" key="2">
    <source>
        <dbReference type="ARBA" id="ARBA00023125"/>
    </source>
</evidence>
<keyword evidence="2" id="KW-0238">DNA-binding</keyword>
<keyword evidence="7" id="KW-1185">Reference proteome</keyword>
<evidence type="ECO:0000259" key="4">
    <source>
        <dbReference type="Pfam" id="PF01037"/>
    </source>
</evidence>
<gene>
    <name evidence="6" type="ORF">QIS99_16335</name>
</gene>
<dbReference type="PRINTS" id="PR00033">
    <property type="entry name" value="HTHASNC"/>
</dbReference>
<evidence type="ECO:0000313" key="7">
    <source>
        <dbReference type="Proteomes" id="UP001224661"/>
    </source>
</evidence>
<sequence>MTDDVQDSFADASAIDETDLSLVHALQLDPRAPWTRVGAALDLDPVTVARRWSRMADAGLAWVTPQLGRETGRVFTAVVEVRCEAGRSLEVAGTLAQRPHAFTVEHTTGSRDLLVTVAVPSLAALSRYLVESLGALPGVRDTRSHLITSVHAQGGDWRPRALDPRQRARLAADGPERAATAGARRLTAQDRQLLLRLCTDGRAPLTELADGLGVSVSTVRRRLHTLVAGGDLELRCEVAQPLSGWPIATWLLADVPGAEREEIARQLAELPETRVCLGLTGSRGNLSYSAWLRSLDDAERLEQVLAQRFPQLVVLDRAVVLRFVKRMGRLLDPVGRSVGVVPMDVWSDPFDGS</sequence>
<comment type="caution">
    <text evidence="6">The sequence shown here is derived from an EMBL/GenBank/DDBJ whole genome shotgun (WGS) entry which is preliminary data.</text>
</comment>
<dbReference type="InterPro" id="IPR019885">
    <property type="entry name" value="Tscrpt_reg_HTH_AsnC-type_CS"/>
</dbReference>
<dbReference type="InterPro" id="IPR036390">
    <property type="entry name" value="WH_DNA-bd_sf"/>
</dbReference>
<proteinExistence type="predicted"/>
<dbReference type="PANTHER" id="PTHR30154">
    <property type="entry name" value="LEUCINE-RESPONSIVE REGULATORY PROTEIN"/>
    <property type="match status" value="1"/>
</dbReference>
<organism evidence="6 7">
    <name type="scientific">Streptomyces solicavernae</name>
    <dbReference type="NCBI Taxonomy" id="3043614"/>
    <lineage>
        <taxon>Bacteria</taxon>
        <taxon>Bacillati</taxon>
        <taxon>Actinomycetota</taxon>
        <taxon>Actinomycetes</taxon>
        <taxon>Kitasatosporales</taxon>
        <taxon>Streptomycetaceae</taxon>
        <taxon>Streptomyces</taxon>
    </lineage>
</organism>
<dbReference type="Gene3D" id="3.30.70.920">
    <property type="match status" value="1"/>
</dbReference>